<keyword evidence="1" id="KW-0175">Coiled coil</keyword>
<evidence type="ECO:0000313" key="4">
    <source>
        <dbReference type="Proteomes" id="UP000034048"/>
    </source>
</evidence>
<comment type="caution">
    <text evidence="3">The sequence shown here is derived from an EMBL/GenBank/DDBJ whole genome shotgun (WGS) entry which is preliminary data.</text>
</comment>
<evidence type="ECO:0000256" key="2">
    <source>
        <dbReference type="SAM" id="MobiDB-lite"/>
    </source>
</evidence>
<accession>A0A0G0NDX8</accession>
<evidence type="ECO:0000313" key="3">
    <source>
        <dbReference type="EMBL" id="KKR13683.1"/>
    </source>
</evidence>
<protein>
    <submittedName>
        <fullName evidence="3">Uncharacterized protein</fullName>
    </submittedName>
</protein>
<organism evidence="3 4">
    <name type="scientific">Candidatus Falkowbacteria bacterium GW2011_GWA2_39_24</name>
    <dbReference type="NCBI Taxonomy" id="1618634"/>
    <lineage>
        <taxon>Bacteria</taxon>
        <taxon>Candidatus Falkowiibacteriota</taxon>
    </lineage>
</organism>
<dbReference type="Proteomes" id="UP000034048">
    <property type="component" value="Unassembled WGS sequence"/>
</dbReference>
<dbReference type="AlphaFoldDB" id="A0A0G0NDX8"/>
<dbReference type="EMBL" id="LBWS01000040">
    <property type="protein sequence ID" value="KKR13683.1"/>
    <property type="molecule type" value="Genomic_DNA"/>
</dbReference>
<sequence>MTDCQREMEAVKALNLEYNERQRRLDAIEAKYDAIWRRTATPEQLCRQKIADINLNFHGDYSEKMRQMRIAENEYEQKYGRAQREKEKQQEDRRCDAALEEWKKTATPEELKAHRESIANIGKVRPGQEASNRVFPYDPVNMFNTNSKPHSEGA</sequence>
<gene>
    <name evidence="3" type="ORF">UT42_C0040G0004</name>
</gene>
<name>A0A0G0NDX8_9BACT</name>
<feature type="region of interest" description="Disordered" evidence="2">
    <location>
        <begin position="120"/>
        <end position="154"/>
    </location>
</feature>
<feature type="coiled-coil region" evidence="1">
    <location>
        <begin position="65"/>
        <end position="101"/>
    </location>
</feature>
<proteinExistence type="predicted"/>
<evidence type="ECO:0000256" key="1">
    <source>
        <dbReference type="SAM" id="Coils"/>
    </source>
</evidence>
<reference evidence="3 4" key="1">
    <citation type="journal article" date="2015" name="Nature">
        <title>rRNA introns, odd ribosomes, and small enigmatic genomes across a large radiation of phyla.</title>
        <authorList>
            <person name="Brown C.T."/>
            <person name="Hug L.A."/>
            <person name="Thomas B.C."/>
            <person name="Sharon I."/>
            <person name="Castelle C.J."/>
            <person name="Singh A."/>
            <person name="Wilkins M.J."/>
            <person name="Williams K.H."/>
            <person name="Banfield J.F."/>
        </authorList>
    </citation>
    <scope>NUCLEOTIDE SEQUENCE [LARGE SCALE GENOMIC DNA]</scope>
</reference>